<dbReference type="RefSeq" id="WP_014793041.1">
    <property type="nucleotide sequence ID" value="NC_018017.1"/>
</dbReference>
<dbReference type="KEGG" id="ddh:Desde_1117"/>
<evidence type="ECO:0000259" key="2">
    <source>
        <dbReference type="PROSITE" id="PS50943"/>
    </source>
</evidence>
<dbReference type="InterPro" id="IPR050807">
    <property type="entry name" value="TransReg_Diox_bact_type"/>
</dbReference>
<dbReference type="Proteomes" id="UP000006053">
    <property type="component" value="Chromosome"/>
</dbReference>
<dbReference type="SMART" id="SM00530">
    <property type="entry name" value="HTH_XRE"/>
    <property type="match status" value="1"/>
</dbReference>
<dbReference type="STRING" id="756499.Desde_1117"/>
<evidence type="ECO:0000313" key="3">
    <source>
        <dbReference type="EMBL" id="AFL99549.1"/>
    </source>
</evidence>
<dbReference type="InterPro" id="IPR010982">
    <property type="entry name" value="Lambda_DNA-bd_dom_sf"/>
</dbReference>
<dbReference type="Gene3D" id="1.10.260.40">
    <property type="entry name" value="lambda repressor-like DNA-binding domains"/>
    <property type="match status" value="1"/>
</dbReference>
<keyword evidence="1" id="KW-0238">DNA-binding</keyword>
<organism evidence="3 4">
    <name type="scientific">Desulfitobacterium dehalogenans (strain ATCC 51507 / DSM 9161 / JW/IU-DC1)</name>
    <dbReference type="NCBI Taxonomy" id="756499"/>
    <lineage>
        <taxon>Bacteria</taxon>
        <taxon>Bacillati</taxon>
        <taxon>Bacillota</taxon>
        <taxon>Clostridia</taxon>
        <taxon>Eubacteriales</taxon>
        <taxon>Desulfitobacteriaceae</taxon>
        <taxon>Desulfitobacterium</taxon>
    </lineage>
</organism>
<dbReference type="SUPFAM" id="SSF47413">
    <property type="entry name" value="lambda repressor-like DNA-binding domains"/>
    <property type="match status" value="1"/>
</dbReference>
<dbReference type="HOGENOM" id="CLU_2408446_0_0_9"/>
<name>I4A6G5_DESDJ</name>
<dbReference type="PROSITE" id="PS50943">
    <property type="entry name" value="HTH_CROC1"/>
    <property type="match status" value="1"/>
</dbReference>
<dbReference type="Pfam" id="PF01381">
    <property type="entry name" value="HTH_3"/>
    <property type="match status" value="1"/>
</dbReference>
<reference evidence="3 4" key="2">
    <citation type="journal article" date="2015" name="J. Bacteriol.">
        <title>Genomic, proteomic, and biochemical analysis of the organohalide respiratory pathway in Desulfitobacterium dehalogenans.</title>
        <authorList>
            <person name="Kruse T."/>
            <person name="van de Pas B.A."/>
            <person name="Atteia A."/>
            <person name="Krab K."/>
            <person name="Hagen W.R."/>
            <person name="Goodwin L."/>
            <person name="Chain P."/>
            <person name="Boeren S."/>
            <person name="Maphosa F."/>
            <person name="Schraa G."/>
            <person name="de Vos W.M."/>
            <person name="van der Oost J."/>
            <person name="Smidt H."/>
            <person name="Stams A.J."/>
        </authorList>
    </citation>
    <scope>NUCLEOTIDE SEQUENCE [LARGE SCALE GENOMIC DNA]</scope>
    <source>
        <strain evidence="4">ATCC 51507 / DSM 9161 / JW/IU-DC1</strain>
    </source>
</reference>
<dbReference type="eggNOG" id="COG1396">
    <property type="taxonomic scope" value="Bacteria"/>
</dbReference>
<dbReference type="GO" id="GO:0003700">
    <property type="term" value="F:DNA-binding transcription factor activity"/>
    <property type="evidence" value="ECO:0007669"/>
    <property type="project" value="TreeGrafter"/>
</dbReference>
<dbReference type="GO" id="GO:0005829">
    <property type="term" value="C:cytosol"/>
    <property type="evidence" value="ECO:0007669"/>
    <property type="project" value="TreeGrafter"/>
</dbReference>
<evidence type="ECO:0000313" key="4">
    <source>
        <dbReference type="Proteomes" id="UP000006053"/>
    </source>
</evidence>
<protein>
    <submittedName>
        <fullName evidence="3">Helix-turn-helix protein</fullName>
    </submittedName>
</protein>
<dbReference type="InterPro" id="IPR001387">
    <property type="entry name" value="Cro/C1-type_HTH"/>
</dbReference>
<dbReference type="PANTHER" id="PTHR46797">
    <property type="entry name" value="HTH-TYPE TRANSCRIPTIONAL REGULATOR"/>
    <property type="match status" value="1"/>
</dbReference>
<accession>I4A6G5</accession>
<dbReference type="EMBL" id="CP003348">
    <property type="protein sequence ID" value="AFL99549.1"/>
    <property type="molecule type" value="Genomic_DNA"/>
</dbReference>
<keyword evidence="4" id="KW-1185">Reference proteome</keyword>
<dbReference type="AlphaFoldDB" id="I4A6G5"/>
<gene>
    <name evidence="3" type="ordered locus">Desde_1117</name>
</gene>
<feature type="domain" description="HTH cro/C1-type" evidence="2">
    <location>
        <begin position="13"/>
        <end position="67"/>
    </location>
</feature>
<sequence length="92" mass="10391">MIKIDAVTIGKNITARREQLNMSIEYLAQKTGITLKRIKQIEAGEKRPNIAPLARIAWALEITIEELLTVEQTTATKVLYNIAQSHEKSTEE</sequence>
<evidence type="ECO:0000256" key="1">
    <source>
        <dbReference type="ARBA" id="ARBA00023125"/>
    </source>
</evidence>
<dbReference type="CDD" id="cd00093">
    <property type="entry name" value="HTH_XRE"/>
    <property type="match status" value="1"/>
</dbReference>
<reference evidence="4" key="1">
    <citation type="submission" date="2012-06" db="EMBL/GenBank/DDBJ databases">
        <title>Complete sequence of Desulfitobacterium dehalogenans ATCC 51507.</title>
        <authorList>
            <person name="Lucas S."/>
            <person name="Han J."/>
            <person name="Lapidus A."/>
            <person name="Cheng J.-F."/>
            <person name="Goodwin L."/>
            <person name="Pitluck S."/>
            <person name="Peters L."/>
            <person name="Ovchinnikova G."/>
            <person name="Teshima H."/>
            <person name="Detter J.C."/>
            <person name="Han C."/>
            <person name="Tapia R."/>
            <person name="Land M."/>
            <person name="Hauser L."/>
            <person name="Kyrpides N."/>
            <person name="Ivanova N."/>
            <person name="Pagani I."/>
            <person name="Kruse T."/>
            <person name="de Vos W.M."/>
            <person name="Smidt H."/>
            <person name="Woyke T."/>
        </authorList>
    </citation>
    <scope>NUCLEOTIDE SEQUENCE [LARGE SCALE GENOMIC DNA]</scope>
    <source>
        <strain evidence="4">ATCC 51507 / DSM 9161 / JW/IU-DC1</strain>
    </source>
</reference>
<proteinExistence type="predicted"/>
<dbReference type="GO" id="GO:0003677">
    <property type="term" value="F:DNA binding"/>
    <property type="evidence" value="ECO:0007669"/>
    <property type="project" value="UniProtKB-KW"/>
</dbReference>
<dbReference type="PANTHER" id="PTHR46797:SF1">
    <property type="entry name" value="METHYLPHOSPHONATE SYNTHASE"/>
    <property type="match status" value="1"/>
</dbReference>